<dbReference type="Pfam" id="PF13715">
    <property type="entry name" value="CarbopepD_reg_2"/>
    <property type="match status" value="1"/>
</dbReference>
<evidence type="ECO:0000259" key="11">
    <source>
        <dbReference type="Pfam" id="PF00593"/>
    </source>
</evidence>
<evidence type="ECO:0000313" key="14">
    <source>
        <dbReference type="Proteomes" id="UP001589832"/>
    </source>
</evidence>
<evidence type="ECO:0000313" key="13">
    <source>
        <dbReference type="EMBL" id="MFC0606072.1"/>
    </source>
</evidence>
<gene>
    <name evidence="13" type="ORF">ACFFGA_16055</name>
</gene>
<dbReference type="InterPro" id="IPR039426">
    <property type="entry name" value="TonB-dep_rcpt-like"/>
</dbReference>
<evidence type="ECO:0000256" key="9">
    <source>
        <dbReference type="RuleBase" id="RU003357"/>
    </source>
</evidence>
<accession>A0ABV6QDX1</accession>
<dbReference type="Gene3D" id="2.60.40.1120">
    <property type="entry name" value="Carboxypeptidase-like, regulatory domain"/>
    <property type="match status" value="1"/>
</dbReference>
<keyword evidence="14" id="KW-1185">Reference proteome</keyword>
<keyword evidence="10" id="KW-0732">Signal</keyword>
<evidence type="ECO:0000256" key="10">
    <source>
        <dbReference type="SAM" id="SignalP"/>
    </source>
</evidence>
<dbReference type="SUPFAM" id="SSF49464">
    <property type="entry name" value="Carboxypeptidase regulatory domain-like"/>
    <property type="match status" value="1"/>
</dbReference>
<evidence type="ECO:0000256" key="6">
    <source>
        <dbReference type="ARBA" id="ARBA00023136"/>
    </source>
</evidence>
<keyword evidence="6 8" id="KW-0472">Membrane</keyword>
<comment type="caution">
    <text evidence="13">The sequence shown here is derived from an EMBL/GenBank/DDBJ whole genome shotgun (WGS) entry which is preliminary data.</text>
</comment>
<dbReference type="InterPro" id="IPR037066">
    <property type="entry name" value="Plug_dom_sf"/>
</dbReference>
<feature type="domain" description="TonB-dependent receptor plug" evidence="12">
    <location>
        <begin position="115"/>
        <end position="223"/>
    </location>
</feature>
<dbReference type="InterPro" id="IPR023997">
    <property type="entry name" value="TonB-dep_OMP_SusC/RagA_CS"/>
</dbReference>
<comment type="similarity">
    <text evidence="8 9">Belongs to the TonB-dependent receptor family.</text>
</comment>
<dbReference type="Gene3D" id="2.170.130.10">
    <property type="entry name" value="TonB-dependent receptor, plug domain"/>
    <property type="match status" value="1"/>
</dbReference>
<evidence type="ECO:0000256" key="5">
    <source>
        <dbReference type="ARBA" id="ARBA00023077"/>
    </source>
</evidence>
<reference evidence="13 14" key="1">
    <citation type="submission" date="2024-09" db="EMBL/GenBank/DDBJ databases">
        <authorList>
            <person name="Sun Q."/>
            <person name="Mori K."/>
        </authorList>
    </citation>
    <scope>NUCLEOTIDE SEQUENCE [LARGE SCALE GENOMIC DNA]</scope>
    <source>
        <strain evidence="13 14">NCAIM B.02481</strain>
    </source>
</reference>
<dbReference type="Pfam" id="PF00593">
    <property type="entry name" value="TonB_dep_Rec_b-barrel"/>
    <property type="match status" value="1"/>
</dbReference>
<keyword evidence="3 8" id="KW-1134">Transmembrane beta strand</keyword>
<comment type="subcellular location">
    <subcellularLocation>
        <location evidence="1 8">Cell outer membrane</location>
        <topology evidence="1 8">Multi-pass membrane protein</topology>
    </subcellularLocation>
</comment>
<evidence type="ECO:0000256" key="2">
    <source>
        <dbReference type="ARBA" id="ARBA00022448"/>
    </source>
</evidence>
<protein>
    <submittedName>
        <fullName evidence="13">SusC/RagA family TonB-linked outer membrane protein</fullName>
    </submittedName>
</protein>
<dbReference type="RefSeq" id="WP_386065653.1">
    <property type="nucleotide sequence ID" value="NZ_JBHLTQ010000019.1"/>
</dbReference>
<dbReference type="InterPro" id="IPR023996">
    <property type="entry name" value="TonB-dep_OMP_SusC/RagA"/>
</dbReference>
<keyword evidence="4 8" id="KW-0812">Transmembrane</keyword>
<dbReference type="SUPFAM" id="SSF56935">
    <property type="entry name" value="Porins"/>
    <property type="match status" value="1"/>
</dbReference>
<evidence type="ECO:0000256" key="8">
    <source>
        <dbReference type="PROSITE-ProRule" id="PRU01360"/>
    </source>
</evidence>
<dbReference type="InterPro" id="IPR008969">
    <property type="entry name" value="CarboxyPept-like_regulatory"/>
</dbReference>
<dbReference type="NCBIfam" id="TIGR04056">
    <property type="entry name" value="OMP_RagA_SusC"/>
    <property type="match status" value="1"/>
</dbReference>
<dbReference type="Gene3D" id="2.40.170.20">
    <property type="entry name" value="TonB-dependent receptor, beta-barrel domain"/>
    <property type="match status" value="1"/>
</dbReference>
<keyword evidence="5 9" id="KW-0798">TonB box</keyword>
<evidence type="ECO:0000256" key="3">
    <source>
        <dbReference type="ARBA" id="ARBA00022452"/>
    </source>
</evidence>
<evidence type="ECO:0000256" key="1">
    <source>
        <dbReference type="ARBA" id="ARBA00004571"/>
    </source>
</evidence>
<feature type="domain" description="TonB-dependent receptor-like beta-barrel" evidence="11">
    <location>
        <begin position="419"/>
        <end position="995"/>
    </location>
</feature>
<feature type="chain" id="PRO_5046476728" evidence="10">
    <location>
        <begin position="22"/>
        <end position="1040"/>
    </location>
</feature>
<dbReference type="Proteomes" id="UP001589832">
    <property type="component" value="Unassembled WGS sequence"/>
</dbReference>
<dbReference type="NCBIfam" id="TIGR04057">
    <property type="entry name" value="SusC_RagA_signa"/>
    <property type="match status" value="1"/>
</dbReference>
<feature type="signal peptide" evidence="10">
    <location>
        <begin position="1"/>
        <end position="21"/>
    </location>
</feature>
<dbReference type="InterPro" id="IPR012910">
    <property type="entry name" value="Plug_dom"/>
</dbReference>
<dbReference type="EMBL" id="JBHLTQ010000019">
    <property type="protein sequence ID" value="MFC0606072.1"/>
    <property type="molecule type" value="Genomic_DNA"/>
</dbReference>
<name>A0ABV6QDX1_9FLAO</name>
<evidence type="ECO:0000256" key="7">
    <source>
        <dbReference type="ARBA" id="ARBA00023237"/>
    </source>
</evidence>
<evidence type="ECO:0000259" key="12">
    <source>
        <dbReference type="Pfam" id="PF07715"/>
    </source>
</evidence>
<dbReference type="InterPro" id="IPR000531">
    <property type="entry name" value="Beta-barrel_TonB"/>
</dbReference>
<organism evidence="13 14">
    <name type="scientific">Winogradskyella pulchriflava</name>
    <dbReference type="NCBI Taxonomy" id="1110688"/>
    <lineage>
        <taxon>Bacteria</taxon>
        <taxon>Pseudomonadati</taxon>
        <taxon>Bacteroidota</taxon>
        <taxon>Flavobacteriia</taxon>
        <taxon>Flavobacteriales</taxon>
        <taxon>Flavobacteriaceae</taxon>
        <taxon>Winogradskyella</taxon>
    </lineage>
</organism>
<dbReference type="InterPro" id="IPR036942">
    <property type="entry name" value="Beta-barrel_TonB_sf"/>
</dbReference>
<sequence length="1040" mass="114938">MNLKVKLTTIIALLFSVMIFAQDSYTLSGTVKSADNMPIPGANILIVGTTKGASTDFDGNFQITVTSGDVLQISYLGYKTQTVIIDNQKTLNVILAEDTNALDEVVVVGYGTQKKSHLTGAISKVKNEKLDQIAVSRVDDALVGQVSGVNIQATNAEAGGAPTITIRGVGSISADSGPAVVVDGIVVSSEFLGNLDMNDVESFEVLKDAASAAIYGSEGANGVIMITTKSGKEGKTKFGYQTYTGFKTAHGSDDYRKSVSDWADRELAATGTLSGETLYAQLLVSTTGIDRDWQDVFFNGGTVTSHSFAARGGSESTKFSTSLRYLHDEGVVITDDYKLLTGNAKIDTKLGKKFKFGVSVTPSYTKQRRLPTSIHNPLRQSPWLPIYHTEETLQFVNRDDPTDNYYFPDVQVGDYFREEHLRLLDLDNDGSRERPRTSGDSNPYAQYVEREHYEYNTKLYGSTYLSWKIIDGLTAKTSLGITLEQRKRERWDGTKHHAAGASRAQFNLQNRYRTRVITDNTLNYSKSFGKHEFDVLAGMTIQKRRTEDSNVTASGYANDLLPNLNGATLFEPPLQYNLQQNKIGYFGRINYAYDDKYLLSASYRRDGSSVFGIDSKWGNFPAVSVGWNVHNEDFLVDSEIINRLKFRVSYGFTGSENFNVDGIAELDIWPYLSLLQNGNAIVDGGITNGVSPANIANTLLQWEASEEFNPAVDFGLFNNRISGSIDYYQRTSDKLLLDNPVSYITGFSGGIVNLGKVQNRGWELELRTKNITREKFSWSTTFIASTNQNELLSFGDSNNALVEDTYGRNSQWINRVGEPISSFWGYVVDTDAYNDTEFRTNYVSNPWNRINGEAEDTIVKDLNGDGIITEEDKTILGDPYPDLVYSFTNEFQIGAFDFSFMVQGSLGAQVNNIGDQYFYNWFGNPTSSGGAAQAVADGVIPHESFIQEKVLTSEVIASADYFSLRNVSLGYNMPSDLVSQIGLSGVRIYATAQNLLYITADDYHGFNPEHDDNGDPRAYGSQRAGTPIYKTISFGLNVDF</sequence>
<keyword evidence="7 8" id="KW-0998">Cell outer membrane</keyword>
<proteinExistence type="inferred from homology"/>
<keyword evidence="2 8" id="KW-0813">Transport</keyword>
<dbReference type="Pfam" id="PF07715">
    <property type="entry name" value="Plug"/>
    <property type="match status" value="1"/>
</dbReference>
<dbReference type="PROSITE" id="PS52016">
    <property type="entry name" value="TONB_DEPENDENT_REC_3"/>
    <property type="match status" value="1"/>
</dbReference>
<evidence type="ECO:0000256" key="4">
    <source>
        <dbReference type="ARBA" id="ARBA00022692"/>
    </source>
</evidence>